<dbReference type="InterPro" id="IPR002477">
    <property type="entry name" value="Peptidoglycan-bd-like"/>
</dbReference>
<dbReference type="SUPFAM" id="SSF47090">
    <property type="entry name" value="PGBD-like"/>
    <property type="match status" value="1"/>
</dbReference>
<dbReference type="Pfam" id="PF13539">
    <property type="entry name" value="Peptidase_M15_4"/>
    <property type="match status" value="1"/>
</dbReference>
<dbReference type="AlphaFoldDB" id="A0A0V8GBD9"/>
<evidence type="ECO:0000259" key="2">
    <source>
        <dbReference type="Pfam" id="PF13539"/>
    </source>
</evidence>
<dbReference type="InterPro" id="IPR039561">
    <property type="entry name" value="Peptidase_M15C"/>
</dbReference>
<dbReference type="RefSeq" id="WP_058266101.1">
    <property type="nucleotide sequence ID" value="NZ_FMYN01000008.1"/>
</dbReference>
<evidence type="ECO:0000313" key="3">
    <source>
        <dbReference type="EMBL" id="KSU47588.1"/>
    </source>
</evidence>
<dbReference type="InterPro" id="IPR036366">
    <property type="entry name" value="PGBDSf"/>
</dbReference>
<dbReference type="Gene3D" id="1.10.101.10">
    <property type="entry name" value="PGBD-like superfamily/PGBD"/>
    <property type="match status" value="1"/>
</dbReference>
<gene>
    <name evidence="3" type="ORF">AS033_16320</name>
</gene>
<dbReference type="SUPFAM" id="SSF55166">
    <property type="entry name" value="Hedgehog/DD-peptidase"/>
    <property type="match status" value="1"/>
</dbReference>
<sequence>MALSISWLLERANRKLNASGLSREVAKRTQEVIREMHAQGIYVGVAQGYRSIVEQNRLYAQGRTLPGPIVTNARGGQSSHNRGIAVDLFQYSKDGTQALFRNDQSFQKIVAAMKRRGFSWGGDWTSFKDYPHFELLGVSEETPNRSRAIVPYPGRPLYQGAANMNPRDIERIQRAVKATVTRRFDAETAQKVRAYQTRQGLDVDGVVGPSTWNRMF</sequence>
<organism evidence="3 4">
    <name type="scientific">Exiguobacterium indicum</name>
    <dbReference type="NCBI Taxonomy" id="296995"/>
    <lineage>
        <taxon>Bacteria</taxon>
        <taxon>Bacillati</taxon>
        <taxon>Bacillota</taxon>
        <taxon>Bacilli</taxon>
        <taxon>Bacillales</taxon>
        <taxon>Bacillales Family XII. Incertae Sedis</taxon>
        <taxon>Exiguobacterium</taxon>
    </lineage>
</organism>
<dbReference type="GO" id="GO:0008233">
    <property type="term" value="F:peptidase activity"/>
    <property type="evidence" value="ECO:0007669"/>
    <property type="project" value="InterPro"/>
</dbReference>
<dbReference type="Pfam" id="PF01471">
    <property type="entry name" value="PG_binding_1"/>
    <property type="match status" value="1"/>
</dbReference>
<evidence type="ECO:0000313" key="4">
    <source>
        <dbReference type="Proteomes" id="UP000053797"/>
    </source>
</evidence>
<dbReference type="Proteomes" id="UP000053797">
    <property type="component" value="Unassembled WGS sequence"/>
</dbReference>
<dbReference type="OrthoDB" id="9799970at2"/>
<reference evidence="3 4" key="1">
    <citation type="journal article" date="2015" name="Int. J. Syst. Evol. Microbiol.">
        <title>Exiguobacterium enclense sp. nov., isolated from sediment.</title>
        <authorList>
            <person name="Dastager S.G."/>
            <person name="Mawlankar R."/>
            <person name="Sonalkar V.V."/>
            <person name="Thorat M.N."/>
            <person name="Mual P."/>
            <person name="Verma A."/>
            <person name="Krishnamurthi S."/>
            <person name="Tang S.K."/>
            <person name="Li W.J."/>
        </authorList>
    </citation>
    <scope>NUCLEOTIDE SEQUENCE [LARGE SCALE GENOMIC DNA]</scope>
    <source>
        <strain evidence="3 4">NIO-1109</strain>
    </source>
</reference>
<proteinExistence type="predicted"/>
<name>A0A0V8GBD9_9BACL</name>
<feature type="domain" description="Peptidase M15C" evidence="2">
    <location>
        <begin position="73"/>
        <end position="135"/>
    </location>
</feature>
<feature type="domain" description="Peptidoglycan binding-like" evidence="1">
    <location>
        <begin position="179"/>
        <end position="215"/>
    </location>
</feature>
<dbReference type="Gene3D" id="3.30.1380.10">
    <property type="match status" value="1"/>
</dbReference>
<dbReference type="CDD" id="cd14845">
    <property type="entry name" value="L-Ala-D-Glu_peptidase_like"/>
    <property type="match status" value="1"/>
</dbReference>
<dbReference type="InterPro" id="IPR009045">
    <property type="entry name" value="Zn_M74/Hedgehog-like"/>
</dbReference>
<dbReference type="InterPro" id="IPR036365">
    <property type="entry name" value="PGBD-like_sf"/>
</dbReference>
<protein>
    <submittedName>
        <fullName evidence="3">Peptidase M15</fullName>
    </submittedName>
</protein>
<dbReference type="EMBL" id="LNQL01000008">
    <property type="protein sequence ID" value="KSU47588.1"/>
    <property type="molecule type" value="Genomic_DNA"/>
</dbReference>
<accession>A0A0V8GBD9</accession>
<comment type="caution">
    <text evidence="3">The sequence shown here is derived from an EMBL/GenBank/DDBJ whole genome shotgun (WGS) entry which is preliminary data.</text>
</comment>
<evidence type="ECO:0000259" key="1">
    <source>
        <dbReference type="Pfam" id="PF01471"/>
    </source>
</evidence>